<dbReference type="InterPro" id="IPR023091">
    <property type="entry name" value="MetalPrtase_cat_dom_sf_prd"/>
</dbReference>
<keyword evidence="7 9" id="KW-0378">Hydrolase</keyword>
<dbReference type="Pfam" id="PF02130">
    <property type="entry name" value="YbeY"/>
    <property type="match status" value="1"/>
</dbReference>
<comment type="function">
    <text evidence="9">Single strand-specific metallo-endoribonuclease involved in late-stage 70S ribosome quality control and in maturation of the 3' terminus of the 16S rRNA.</text>
</comment>
<feature type="binding site" evidence="9">
    <location>
        <position position="144"/>
    </location>
    <ligand>
        <name>Zn(2+)</name>
        <dbReference type="ChEBI" id="CHEBI:29105"/>
        <note>catalytic</note>
    </ligand>
</feature>
<sequence>MKIWMENNTSFQLSEKMNQLIEEIIVQALKEENYPLNVEVSITFVDNNEIQAINKEYRNIDQPTDVLSFPLLEFEDSVIGDNDSFSLEDLEEYLNPETGDLMLGDIIISIDKAIEQAKEYNHSLEREIGFLVSHSMFHLMGYDHMEEDEEKVMFEKQEKVLQTVGLSRS</sequence>
<reference evidence="10 11" key="1">
    <citation type="submission" date="2023-03" db="EMBL/GenBank/DDBJ databases">
        <title>Novel Species.</title>
        <authorList>
            <person name="Ma S."/>
        </authorList>
    </citation>
    <scope>NUCLEOTIDE SEQUENCE [LARGE SCALE GENOMIC DNA]</scope>
    <source>
        <strain evidence="10 11">LIND6LT2</strain>
    </source>
</reference>
<evidence type="ECO:0000313" key="10">
    <source>
        <dbReference type="EMBL" id="WZL70161.1"/>
    </source>
</evidence>
<gene>
    <name evidence="9 10" type="primary">ybeY</name>
    <name evidence="10" type="ORF">QBE51_01130</name>
</gene>
<proteinExistence type="inferred from homology"/>
<evidence type="ECO:0000256" key="6">
    <source>
        <dbReference type="ARBA" id="ARBA00022759"/>
    </source>
</evidence>
<dbReference type="PANTHER" id="PTHR46986">
    <property type="entry name" value="ENDORIBONUCLEASE YBEY, CHLOROPLASTIC"/>
    <property type="match status" value="1"/>
</dbReference>
<dbReference type="SUPFAM" id="SSF55486">
    <property type="entry name" value="Metalloproteases ('zincins'), catalytic domain"/>
    <property type="match status" value="1"/>
</dbReference>
<evidence type="ECO:0000256" key="5">
    <source>
        <dbReference type="ARBA" id="ARBA00022723"/>
    </source>
</evidence>
<organism evidence="10 11">
    <name type="scientific">Defluviitalea saccharophila</name>
    <dbReference type="NCBI Taxonomy" id="879970"/>
    <lineage>
        <taxon>Bacteria</taxon>
        <taxon>Bacillati</taxon>
        <taxon>Bacillota</taxon>
        <taxon>Clostridia</taxon>
        <taxon>Lachnospirales</taxon>
        <taxon>Defluviitaleaceae</taxon>
        <taxon>Defluviitalea</taxon>
    </lineage>
</organism>
<dbReference type="Gene3D" id="3.40.390.30">
    <property type="entry name" value="Metalloproteases ('zincins'), catalytic domain"/>
    <property type="match status" value="1"/>
</dbReference>
<dbReference type="EC" id="3.1.-.-" evidence="9"/>
<evidence type="ECO:0000256" key="9">
    <source>
        <dbReference type="HAMAP-Rule" id="MF_00009"/>
    </source>
</evidence>
<keyword evidence="4 9" id="KW-0540">Nuclease</keyword>
<dbReference type="HAMAP" id="MF_00009">
    <property type="entry name" value="Endoribonucl_YbeY"/>
    <property type="match status" value="1"/>
</dbReference>
<comment type="cofactor">
    <cofactor evidence="9">
        <name>Zn(2+)</name>
        <dbReference type="ChEBI" id="CHEBI:29105"/>
    </cofactor>
    <text evidence="9">Binds 1 zinc ion.</text>
</comment>
<evidence type="ECO:0000256" key="8">
    <source>
        <dbReference type="ARBA" id="ARBA00022833"/>
    </source>
</evidence>
<evidence type="ECO:0000256" key="3">
    <source>
        <dbReference type="ARBA" id="ARBA00022552"/>
    </source>
</evidence>
<protein>
    <recommendedName>
        <fullName evidence="9">Endoribonuclease YbeY</fullName>
        <ecNumber evidence="9">3.1.-.-</ecNumber>
    </recommendedName>
</protein>
<dbReference type="InterPro" id="IPR002036">
    <property type="entry name" value="YbeY"/>
</dbReference>
<dbReference type="PANTHER" id="PTHR46986:SF1">
    <property type="entry name" value="ENDORIBONUCLEASE YBEY, CHLOROPLASTIC"/>
    <property type="match status" value="1"/>
</dbReference>
<keyword evidence="3 9" id="KW-0698">rRNA processing</keyword>
<keyword evidence="11" id="KW-1185">Reference proteome</keyword>
<evidence type="ECO:0000256" key="1">
    <source>
        <dbReference type="ARBA" id="ARBA00010875"/>
    </source>
</evidence>
<dbReference type="EMBL" id="CP121687">
    <property type="protein sequence ID" value="WZL70161.1"/>
    <property type="molecule type" value="Genomic_DNA"/>
</dbReference>
<keyword evidence="8 9" id="KW-0862">Zinc</keyword>
<accession>A0ABZ2Y481</accession>
<feature type="binding site" evidence="9">
    <location>
        <position position="134"/>
    </location>
    <ligand>
        <name>Zn(2+)</name>
        <dbReference type="ChEBI" id="CHEBI:29105"/>
        <note>catalytic</note>
    </ligand>
</feature>
<keyword evidence="2 9" id="KW-0690">Ribosome biogenesis</keyword>
<dbReference type="NCBIfam" id="TIGR00043">
    <property type="entry name" value="rRNA maturation RNase YbeY"/>
    <property type="match status" value="1"/>
</dbReference>
<evidence type="ECO:0000256" key="2">
    <source>
        <dbReference type="ARBA" id="ARBA00022517"/>
    </source>
</evidence>
<feature type="binding site" evidence="9">
    <location>
        <position position="138"/>
    </location>
    <ligand>
        <name>Zn(2+)</name>
        <dbReference type="ChEBI" id="CHEBI:29105"/>
        <note>catalytic</note>
    </ligand>
</feature>
<comment type="similarity">
    <text evidence="1 9">Belongs to the endoribonuclease YbeY family.</text>
</comment>
<keyword evidence="9" id="KW-0963">Cytoplasm</keyword>
<evidence type="ECO:0000256" key="7">
    <source>
        <dbReference type="ARBA" id="ARBA00022801"/>
    </source>
</evidence>
<evidence type="ECO:0000256" key="4">
    <source>
        <dbReference type="ARBA" id="ARBA00022722"/>
    </source>
</evidence>
<dbReference type="Proteomes" id="UP001486565">
    <property type="component" value="Chromosome"/>
</dbReference>
<keyword evidence="5 9" id="KW-0479">Metal-binding</keyword>
<keyword evidence="6 9" id="KW-0255">Endonuclease</keyword>
<evidence type="ECO:0000313" key="11">
    <source>
        <dbReference type="Proteomes" id="UP001486565"/>
    </source>
</evidence>
<dbReference type="RefSeq" id="WP_341877124.1">
    <property type="nucleotide sequence ID" value="NZ_CP121687.1"/>
</dbReference>
<comment type="subcellular location">
    <subcellularLocation>
        <location evidence="9">Cytoplasm</location>
    </subcellularLocation>
</comment>
<name>A0ABZ2Y481_9FIRM</name>